<dbReference type="Proteomes" id="UP000176005">
    <property type="component" value="Unassembled WGS sequence"/>
</dbReference>
<evidence type="ECO:0000313" key="7">
    <source>
        <dbReference type="Proteomes" id="UP000176005"/>
    </source>
</evidence>
<evidence type="ECO:0000256" key="4">
    <source>
        <dbReference type="ARBA" id="ARBA00023163"/>
    </source>
</evidence>
<evidence type="ECO:0000256" key="2">
    <source>
        <dbReference type="ARBA" id="ARBA00023015"/>
    </source>
</evidence>
<dbReference type="Gene3D" id="1.10.10.10">
    <property type="entry name" value="Winged helix-like DNA-binding domain superfamily/Winged helix DNA-binding domain"/>
    <property type="match status" value="1"/>
</dbReference>
<accession>A0A1E7L823</accession>
<dbReference type="InterPro" id="IPR036388">
    <property type="entry name" value="WH-like_DNA-bd_sf"/>
</dbReference>
<evidence type="ECO:0000256" key="1">
    <source>
        <dbReference type="ARBA" id="ARBA00010641"/>
    </source>
</evidence>
<evidence type="ECO:0000256" key="3">
    <source>
        <dbReference type="ARBA" id="ARBA00023082"/>
    </source>
</evidence>
<name>A0A1E7L823_9ACTN</name>
<evidence type="ECO:0000313" key="6">
    <source>
        <dbReference type="EMBL" id="OEV12310.1"/>
    </source>
</evidence>
<proteinExistence type="inferred from homology"/>
<feature type="domain" description="RNA polymerase sigma factor 70 region 4 type 2" evidence="5">
    <location>
        <begin position="106"/>
        <end position="158"/>
    </location>
</feature>
<keyword evidence="2" id="KW-0805">Transcription regulation</keyword>
<comment type="caution">
    <text evidence="6">The sequence shown here is derived from an EMBL/GenBank/DDBJ whole genome shotgun (WGS) entry which is preliminary data.</text>
</comment>
<gene>
    <name evidence="6" type="ORF">AN218_08935</name>
</gene>
<sequence>MYDVRQSARPPGTAAAVFDLLHERHAPGLVRQTFLLCGGGRLARRSVAHAFRLAWRRWPRVALDPDPAGWVRAEAYRHALAPSRHLRPVRAVRRVRAMRHVPPGDRALLDALLRLPCAYRSALLLHDGLGLSLRETAAEVEATLGATNRRLRHARAELAARLPELRKVPAAALPGVVALLVGQLAAPQPVSLPPARRVRRSGEIRAWC</sequence>
<comment type="similarity">
    <text evidence="1">Belongs to the sigma-70 factor family. ECF subfamily.</text>
</comment>
<organism evidence="6 7">
    <name type="scientific">Streptomyces nanshensis</name>
    <dbReference type="NCBI Taxonomy" id="518642"/>
    <lineage>
        <taxon>Bacteria</taxon>
        <taxon>Bacillati</taxon>
        <taxon>Actinomycetota</taxon>
        <taxon>Actinomycetes</taxon>
        <taxon>Kitasatosporales</taxon>
        <taxon>Streptomycetaceae</taxon>
        <taxon>Streptomyces</taxon>
    </lineage>
</organism>
<dbReference type="EMBL" id="LJGW01000148">
    <property type="protein sequence ID" value="OEV12310.1"/>
    <property type="molecule type" value="Genomic_DNA"/>
</dbReference>
<feature type="non-terminal residue" evidence="6">
    <location>
        <position position="208"/>
    </location>
</feature>
<dbReference type="Pfam" id="PF08281">
    <property type="entry name" value="Sigma70_r4_2"/>
    <property type="match status" value="1"/>
</dbReference>
<keyword evidence="4" id="KW-0804">Transcription</keyword>
<dbReference type="InterPro" id="IPR013249">
    <property type="entry name" value="RNA_pol_sigma70_r4_t2"/>
</dbReference>
<protein>
    <recommendedName>
        <fullName evidence="5">RNA polymerase sigma factor 70 region 4 type 2 domain-containing protein</fullName>
    </recommendedName>
</protein>
<reference evidence="6 7" key="1">
    <citation type="journal article" date="2016" name="Front. Microbiol.">
        <title>Comparative Genomics Analysis of Streptomyces Species Reveals Their Adaptation to the Marine Environment and Their Diversity at the Genomic Level.</title>
        <authorList>
            <person name="Tian X."/>
            <person name="Zhang Z."/>
            <person name="Yang T."/>
            <person name="Chen M."/>
            <person name="Li J."/>
            <person name="Chen F."/>
            <person name="Yang J."/>
            <person name="Li W."/>
            <person name="Zhang B."/>
            <person name="Zhang Z."/>
            <person name="Wu J."/>
            <person name="Zhang C."/>
            <person name="Long L."/>
            <person name="Xiao J."/>
        </authorList>
    </citation>
    <scope>NUCLEOTIDE SEQUENCE [LARGE SCALE GENOMIC DNA]</scope>
    <source>
        <strain evidence="6 7">SCSIO 10429</strain>
    </source>
</reference>
<dbReference type="AlphaFoldDB" id="A0A1E7L823"/>
<dbReference type="GO" id="GO:0003677">
    <property type="term" value="F:DNA binding"/>
    <property type="evidence" value="ECO:0007669"/>
    <property type="project" value="InterPro"/>
</dbReference>
<dbReference type="GO" id="GO:0006352">
    <property type="term" value="P:DNA-templated transcription initiation"/>
    <property type="evidence" value="ECO:0007669"/>
    <property type="project" value="InterPro"/>
</dbReference>
<keyword evidence="7" id="KW-1185">Reference proteome</keyword>
<keyword evidence="3" id="KW-0731">Sigma factor</keyword>
<evidence type="ECO:0000259" key="5">
    <source>
        <dbReference type="Pfam" id="PF08281"/>
    </source>
</evidence>
<dbReference type="PATRIC" id="fig|518642.10.peg.2130"/>
<dbReference type="GO" id="GO:0016987">
    <property type="term" value="F:sigma factor activity"/>
    <property type="evidence" value="ECO:0007669"/>
    <property type="project" value="UniProtKB-KW"/>
</dbReference>
<dbReference type="InterPro" id="IPR013324">
    <property type="entry name" value="RNA_pol_sigma_r3/r4-like"/>
</dbReference>
<dbReference type="SUPFAM" id="SSF88659">
    <property type="entry name" value="Sigma3 and sigma4 domains of RNA polymerase sigma factors"/>
    <property type="match status" value="1"/>
</dbReference>
<dbReference type="RefSeq" id="WP_070016230.1">
    <property type="nucleotide sequence ID" value="NZ_LJGW01000148.1"/>
</dbReference>